<comment type="similarity">
    <text evidence="1">Belongs to the glycosyl hydrolase 27 family.</text>
</comment>
<dbReference type="PANTHER" id="PTHR11452">
    <property type="entry name" value="ALPHA-GALACTOSIDASE/ALPHA-N-ACETYLGALACTOSAMINIDASE"/>
    <property type="match status" value="1"/>
</dbReference>
<evidence type="ECO:0000313" key="5">
    <source>
        <dbReference type="Proteomes" id="UP000515860"/>
    </source>
</evidence>
<proteinExistence type="inferred from homology"/>
<dbReference type="GO" id="GO:0005975">
    <property type="term" value="P:carbohydrate metabolic process"/>
    <property type="evidence" value="ECO:0007669"/>
    <property type="project" value="InterPro"/>
</dbReference>
<name>A0A7G9GBD9_9FIRM</name>
<dbReference type="GO" id="GO:0004553">
    <property type="term" value="F:hydrolase activity, hydrolyzing O-glycosyl compounds"/>
    <property type="evidence" value="ECO:0007669"/>
    <property type="project" value="InterPro"/>
</dbReference>
<keyword evidence="3" id="KW-0326">Glycosidase</keyword>
<keyword evidence="2" id="KW-0378">Hydrolase</keyword>
<dbReference type="EMBL" id="CP060635">
    <property type="protein sequence ID" value="QNM08121.1"/>
    <property type="molecule type" value="Genomic_DNA"/>
</dbReference>
<evidence type="ECO:0000256" key="2">
    <source>
        <dbReference type="ARBA" id="ARBA00022801"/>
    </source>
</evidence>
<organism evidence="4 5">
    <name type="scientific">Wansuia hejianensis</name>
    <dbReference type="NCBI Taxonomy" id="2763667"/>
    <lineage>
        <taxon>Bacteria</taxon>
        <taxon>Bacillati</taxon>
        <taxon>Bacillota</taxon>
        <taxon>Clostridia</taxon>
        <taxon>Lachnospirales</taxon>
        <taxon>Lachnospiraceae</taxon>
        <taxon>Wansuia</taxon>
    </lineage>
</organism>
<dbReference type="Proteomes" id="UP000515860">
    <property type="component" value="Chromosome"/>
</dbReference>
<evidence type="ECO:0000256" key="1">
    <source>
        <dbReference type="ARBA" id="ARBA00009743"/>
    </source>
</evidence>
<evidence type="ECO:0000313" key="4">
    <source>
        <dbReference type="EMBL" id="QNM08121.1"/>
    </source>
</evidence>
<gene>
    <name evidence="4" type="ORF">H9Q79_14690</name>
</gene>
<dbReference type="KEGG" id="whj:H9Q79_14690"/>
<reference evidence="4 5" key="1">
    <citation type="submission" date="2020-08" db="EMBL/GenBank/DDBJ databases">
        <authorList>
            <person name="Liu C."/>
            <person name="Sun Q."/>
        </authorList>
    </citation>
    <scope>NUCLEOTIDE SEQUENCE [LARGE SCALE GENOMIC DNA]</scope>
    <source>
        <strain evidence="4 5">NSJ-29</strain>
    </source>
</reference>
<dbReference type="InterPro" id="IPR017853">
    <property type="entry name" value="GH"/>
</dbReference>
<dbReference type="InterPro" id="IPR013785">
    <property type="entry name" value="Aldolase_TIM"/>
</dbReference>
<dbReference type="AlphaFoldDB" id="A0A7G9GBD9"/>
<protein>
    <submittedName>
        <fullName evidence="4">Alpha-galactosidase</fullName>
    </submittedName>
</protein>
<dbReference type="SUPFAM" id="SSF51445">
    <property type="entry name" value="(Trans)glycosidases"/>
    <property type="match status" value="1"/>
</dbReference>
<dbReference type="PANTHER" id="PTHR11452:SF75">
    <property type="entry name" value="ALPHA-GALACTOSIDASE MEL1"/>
    <property type="match status" value="1"/>
</dbReference>
<dbReference type="InterPro" id="IPR002241">
    <property type="entry name" value="Glyco_hydro_27"/>
</dbReference>
<sequence>MNIQSVLGTGFQNMKAEVILKESVCLTSEDFRMSLVNETEKSLEFLGTLADMTLRIYMRKKEECWQLQMEWEGNGRLACRSLGWSLSFILPEQGRGDLKVPCAGRYVSDCGLYPLNTGASTKPDSRLSGLFFGPHRPCLLIGTEIPQKNLHLYTVTRIDENTVWISGKTTFPKGQGLASVLRTEVSFIYQGLIPVEAVSAYGRHVSVIPEKAFAEPLIGWNSWDYYFSALRQEDIWENADCIEQDPVLKEAVKCVIVDMGWEHREGEWYANYRFPDGLKALAERISRRGLIPGIWTNGCEIHPLSYPALRNGEMLLRNADHTLLQVDQFYVIDPTHPAGEKFLYQTYKRLFQAGFRIFKVDFVDALLEAEEFYDAGCGPYDAVRRVFEIVRQAVGHGSHILGCAYPPECGAGYADSCRIGVDIHNHWEHVLWILEYLQINFWENGRLFRIDPDFMIVRGIDTSLEEETNVLNPMGEIWRNTGRHCWRSGPVFDRYEAETWANIVVFSGGNVILGDRLGMLNQEGLRLIHEHLKPAGQTAVPLDLGAGRVAAFWYLQEPGRKRLLMINHSDREKTISFSFAEYGLPVPENVFCGKKGVWKNGVYSCFLNRHESAVAELVF</sequence>
<accession>A0A7G9GBD9</accession>
<keyword evidence="5" id="KW-1185">Reference proteome</keyword>
<dbReference type="RefSeq" id="WP_249328621.1">
    <property type="nucleotide sequence ID" value="NZ_CP060635.1"/>
</dbReference>
<dbReference type="Gene3D" id="3.20.20.70">
    <property type="entry name" value="Aldolase class I"/>
    <property type="match status" value="1"/>
</dbReference>
<evidence type="ECO:0000256" key="3">
    <source>
        <dbReference type="ARBA" id="ARBA00023295"/>
    </source>
</evidence>